<reference evidence="2" key="1">
    <citation type="submission" date="2019-10" db="EMBL/GenBank/DDBJ databases">
        <authorList>
            <person name="Zhang R."/>
            <person name="Pan Y."/>
            <person name="Wang J."/>
            <person name="Ma R."/>
            <person name="Yu S."/>
        </authorList>
    </citation>
    <scope>NUCLEOTIDE SEQUENCE</scope>
    <source>
        <strain evidence="2">LA-IB0</strain>
        <tissue evidence="2">Leaf</tissue>
    </source>
</reference>
<dbReference type="PANTHER" id="PTHR46250">
    <property type="entry name" value="MYB/SANT-LIKE DNA-BINDING DOMAIN PROTEIN-RELATED"/>
    <property type="match status" value="1"/>
</dbReference>
<gene>
    <name evidence="2" type="ORF">BUALT_Bualt01G0114100</name>
</gene>
<protein>
    <recommendedName>
        <fullName evidence="4">Myb/SANT-like domain-containing protein</fullName>
    </recommendedName>
</protein>
<dbReference type="EMBL" id="WHWC01000001">
    <property type="protein sequence ID" value="KAG8390733.1"/>
    <property type="molecule type" value="Genomic_DNA"/>
</dbReference>
<dbReference type="Proteomes" id="UP000826271">
    <property type="component" value="Unassembled WGS sequence"/>
</dbReference>
<organism evidence="2 3">
    <name type="scientific">Buddleja alternifolia</name>
    <dbReference type="NCBI Taxonomy" id="168488"/>
    <lineage>
        <taxon>Eukaryota</taxon>
        <taxon>Viridiplantae</taxon>
        <taxon>Streptophyta</taxon>
        <taxon>Embryophyta</taxon>
        <taxon>Tracheophyta</taxon>
        <taxon>Spermatophyta</taxon>
        <taxon>Magnoliopsida</taxon>
        <taxon>eudicotyledons</taxon>
        <taxon>Gunneridae</taxon>
        <taxon>Pentapetalae</taxon>
        <taxon>asterids</taxon>
        <taxon>lamiids</taxon>
        <taxon>Lamiales</taxon>
        <taxon>Scrophulariaceae</taxon>
        <taxon>Buddlejeae</taxon>
        <taxon>Buddleja</taxon>
    </lineage>
</organism>
<evidence type="ECO:0000256" key="1">
    <source>
        <dbReference type="SAM" id="MobiDB-lite"/>
    </source>
</evidence>
<comment type="caution">
    <text evidence="2">The sequence shown here is derived from an EMBL/GenBank/DDBJ whole genome shotgun (WGS) entry which is preliminary data.</text>
</comment>
<evidence type="ECO:0008006" key="4">
    <source>
        <dbReference type="Google" id="ProtNLM"/>
    </source>
</evidence>
<feature type="region of interest" description="Disordered" evidence="1">
    <location>
        <begin position="1"/>
        <end position="27"/>
    </location>
</feature>
<sequence length="206" mass="23280">MAPSGSNTTKVGKKAVTSRQQWTKPEEDASVNALKDILVNGWKVDNGFKVGYLNVLQDKMMRAFPNTDLRAQPHISSRMHSWKKQYNTLYTIFGVEDFHDAMNGILHVETEPQSPMDINLEDIQTLYTPINDEEAMTSVCEPMCSSSTKHTKKGKKKAMDGIIGPIMEDINNFTDKTHSRLGEIVRKMGHEFELTRKCGAVFELIN</sequence>
<dbReference type="AlphaFoldDB" id="A0AAV6Y8M2"/>
<evidence type="ECO:0000313" key="3">
    <source>
        <dbReference type="Proteomes" id="UP000826271"/>
    </source>
</evidence>
<proteinExistence type="predicted"/>
<accession>A0AAV6Y8M2</accession>
<name>A0AAV6Y8M2_9LAMI</name>
<evidence type="ECO:0000313" key="2">
    <source>
        <dbReference type="EMBL" id="KAG8390733.1"/>
    </source>
</evidence>
<keyword evidence="3" id="KW-1185">Reference proteome</keyword>
<feature type="compositionally biased region" description="Polar residues" evidence="1">
    <location>
        <begin position="1"/>
        <end position="10"/>
    </location>
</feature>